<dbReference type="Pfam" id="PF02406">
    <property type="entry name" value="MmoB_DmpM"/>
    <property type="match status" value="1"/>
</dbReference>
<keyword evidence="2" id="KW-0503">Monooxygenase</keyword>
<dbReference type="AlphaFoldDB" id="A0A2W5NK93"/>
<evidence type="ECO:0000256" key="1">
    <source>
        <dbReference type="ARBA" id="ARBA00006313"/>
    </source>
</evidence>
<keyword evidence="2" id="KW-0560">Oxidoreductase</keyword>
<evidence type="ECO:0000313" key="3">
    <source>
        <dbReference type="Proteomes" id="UP000249185"/>
    </source>
</evidence>
<sequence>MSTETAKRDSGKHDTIFKTMKDITFEQTISHQCGVTMNDSVEARAIAEFMGQKDGVIVTYQPAMIRIDGEGKLIFKMDEISDFLGRDMTAEIFEVNTSTHYGRMVRIDDNTVILFGNMDEVMEYI</sequence>
<organism evidence="2 3">
    <name type="scientific">Rhodovulum sulfidophilum</name>
    <name type="common">Rhodobacter sulfidophilus</name>
    <dbReference type="NCBI Taxonomy" id="35806"/>
    <lineage>
        <taxon>Bacteria</taxon>
        <taxon>Pseudomonadati</taxon>
        <taxon>Pseudomonadota</taxon>
        <taxon>Alphaproteobacteria</taxon>
        <taxon>Rhodobacterales</taxon>
        <taxon>Paracoccaceae</taxon>
        <taxon>Rhodovulum</taxon>
    </lineage>
</organism>
<dbReference type="SUPFAM" id="SSF56029">
    <property type="entry name" value="Monooxygenase (hydroxylase) regulatory protein"/>
    <property type="match status" value="1"/>
</dbReference>
<accession>A0A2W5NK93</accession>
<comment type="similarity">
    <text evidence="1">Belongs to the TmoD/XamoD family.</text>
</comment>
<dbReference type="Proteomes" id="UP000249185">
    <property type="component" value="Unassembled WGS sequence"/>
</dbReference>
<proteinExistence type="inferred from homology"/>
<evidence type="ECO:0000313" key="2">
    <source>
        <dbReference type="EMBL" id="PZQ51275.1"/>
    </source>
</evidence>
<dbReference type="GO" id="GO:0004497">
    <property type="term" value="F:monooxygenase activity"/>
    <property type="evidence" value="ECO:0007669"/>
    <property type="project" value="UniProtKB-KW"/>
</dbReference>
<protein>
    <submittedName>
        <fullName evidence="2">Monooxygenase</fullName>
    </submittedName>
</protein>
<dbReference type="Gene3D" id="3.90.56.10">
    <property type="entry name" value="Monooxygenase component MmoB/DmpM"/>
    <property type="match status" value="1"/>
</dbReference>
<comment type="caution">
    <text evidence="2">The sequence shown here is derived from an EMBL/GenBank/DDBJ whole genome shotgun (WGS) entry which is preliminary data.</text>
</comment>
<dbReference type="EMBL" id="QFPW01000002">
    <property type="protein sequence ID" value="PZQ51275.1"/>
    <property type="molecule type" value="Genomic_DNA"/>
</dbReference>
<reference evidence="2 3" key="1">
    <citation type="submission" date="2017-08" db="EMBL/GenBank/DDBJ databases">
        <title>Infants hospitalized years apart are colonized by the same room-sourced microbial strains.</title>
        <authorList>
            <person name="Brooks B."/>
            <person name="Olm M.R."/>
            <person name="Firek B.A."/>
            <person name="Baker R."/>
            <person name="Thomas B.C."/>
            <person name="Morowitz M.J."/>
            <person name="Banfield J.F."/>
        </authorList>
    </citation>
    <scope>NUCLEOTIDE SEQUENCE [LARGE SCALE GENOMIC DNA]</scope>
    <source>
        <strain evidence="2">S2_005_002_R2_34</strain>
    </source>
</reference>
<dbReference type="InterPro" id="IPR003454">
    <property type="entry name" value="MOase_MmoB_DmpM"/>
</dbReference>
<dbReference type="InterPro" id="IPR036889">
    <property type="entry name" value="mOase_MmoB_DmpM_sf"/>
</dbReference>
<name>A0A2W5NK93_RHOSU</name>
<gene>
    <name evidence="2" type="ORF">DI556_03635</name>
</gene>